<evidence type="ECO:0000256" key="8">
    <source>
        <dbReference type="ARBA" id="ARBA00022989"/>
    </source>
</evidence>
<dbReference type="PANTHER" id="PTHR43806:SF11">
    <property type="entry name" value="CEREVISIN-RELATED"/>
    <property type="match status" value="1"/>
</dbReference>
<evidence type="ECO:0000256" key="2">
    <source>
        <dbReference type="ARBA" id="ARBA00011073"/>
    </source>
</evidence>
<dbReference type="PANTHER" id="PTHR43806">
    <property type="entry name" value="PEPTIDASE S8"/>
    <property type="match status" value="1"/>
</dbReference>
<evidence type="ECO:0000259" key="14">
    <source>
        <dbReference type="Pfam" id="PF00082"/>
    </source>
</evidence>
<evidence type="ECO:0000256" key="4">
    <source>
        <dbReference type="ARBA" id="ARBA00022670"/>
    </source>
</evidence>
<protein>
    <submittedName>
        <fullName evidence="15">Type VII secretion-associated serine protease mycosin</fullName>
    </submittedName>
</protein>
<dbReference type="SUPFAM" id="SSF52743">
    <property type="entry name" value="Subtilisin-like"/>
    <property type="match status" value="1"/>
</dbReference>
<evidence type="ECO:0000256" key="9">
    <source>
        <dbReference type="ARBA" id="ARBA00023136"/>
    </source>
</evidence>
<comment type="subcellular location">
    <subcellularLocation>
        <location evidence="1">Cell membrane</location>
        <topology evidence="1">Single-pass membrane protein</topology>
    </subcellularLocation>
</comment>
<evidence type="ECO:0000256" key="1">
    <source>
        <dbReference type="ARBA" id="ARBA00004162"/>
    </source>
</evidence>
<dbReference type="Pfam" id="PF00082">
    <property type="entry name" value="Peptidase_S8"/>
    <property type="match status" value="1"/>
</dbReference>
<evidence type="ECO:0000256" key="7">
    <source>
        <dbReference type="ARBA" id="ARBA00022825"/>
    </source>
</evidence>
<feature type="domain" description="Peptidase S8/S53" evidence="14">
    <location>
        <begin position="60"/>
        <end position="318"/>
    </location>
</feature>
<keyword evidence="3" id="KW-1003">Cell membrane</keyword>
<evidence type="ECO:0000256" key="13">
    <source>
        <dbReference type="SAM" id="SignalP"/>
    </source>
</evidence>
<dbReference type="GO" id="GO:0006508">
    <property type="term" value="P:proteolysis"/>
    <property type="evidence" value="ECO:0007669"/>
    <property type="project" value="UniProtKB-KW"/>
</dbReference>
<evidence type="ECO:0000256" key="12">
    <source>
        <dbReference type="SAM" id="Phobius"/>
    </source>
</evidence>
<keyword evidence="4 10" id="KW-0645">Protease</keyword>
<comment type="similarity">
    <text evidence="2 10 11">Belongs to the peptidase S8 family.</text>
</comment>
<dbReference type="InterPro" id="IPR015500">
    <property type="entry name" value="Peptidase_S8_subtilisin-rel"/>
</dbReference>
<keyword evidence="16" id="KW-1185">Reference proteome</keyword>
<keyword evidence="7 10" id="KW-0720">Serine protease</keyword>
<feature type="active site" description="Charge relay system" evidence="10">
    <location>
        <position position="270"/>
    </location>
</feature>
<reference evidence="15 16" key="1">
    <citation type="submission" date="2021-01" db="EMBL/GenBank/DDBJ databases">
        <title>Actinoplanes sp. nov. LDG1-06 isolated from lichen.</title>
        <authorList>
            <person name="Saeng-In P."/>
            <person name="Phongsopitanun W."/>
            <person name="Kanchanasin P."/>
            <person name="Yuki M."/>
            <person name="Kudo T."/>
            <person name="Ohkuma M."/>
            <person name="Tanasupawat S."/>
        </authorList>
    </citation>
    <scope>NUCLEOTIDE SEQUENCE [LARGE SCALE GENOMIC DNA]</scope>
    <source>
        <strain evidence="15 16">LDG1-06</strain>
    </source>
</reference>
<dbReference type="PROSITE" id="PS00138">
    <property type="entry name" value="SUBTILASE_SER"/>
    <property type="match status" value="1"/>
</dbReference>
<keyword evidence="8 12" id="KW-1133">Transmembrane helix</keyword>
<keyword evidence="5 12" id="KW-0812">Transmembrane</keyword>
<name>A0ABS2AA34_9ACTN</name>
<dbReference type="InterPro" id="IPR023828">
    <property type="entry name" value="Peptidase_S8_Ser-AS"/>
</dbReference>
<dbReference type="PROSITE" id="PS00136">
    <property type="entry name" value="SUBTILASE_ASP"/>
    <property type="match status" value="1"/>
</dbReference>
<evidence type="ECO:0000256" key="3">
    <source>
        <dbReference type="ARBA" id="ARBA00022475"/>
    </source>
</evidence>
<dbReference type="Gene3D" id="3.40.50.200">
    <property type="entry name" value="Peptidase S8/S53 domain"/>
    <property type="match status" value="1"/>
</dbReference>
<dbReference type="Proteomes" id="UP000632138">
    <property type="component" value="Unassembled WGS sequence"/>
</dbReference>
<keyword evidence="9 12" id="KW-0472">Membrane</keyword>
<dbReference type="InterPro" id="IPR022398">
    <property type="entry name" value="Peptidase_S8_His-AS"/>
</dbReference>
<keyword evidence="13" id="KW-0732">Signal</keyword>
<feature type="signal peptide" evidence="13">
    <location>
        <begin position="1"/>
        <end position="25"/>
    </location>
</feature>
<evidence type="ECO:0000313" key="16">
    <source>
        <dbReference type="Proteomes" id="UP000632138"/>
    </source>
</evidence>
<gene>
    <name evidence="15" type="primary">mycP</name>
    <name evidence="15" type="ORF">JIG36_11080</name>
</gene>
<dbReference type="PRINTS" id="PR00723">
    <property type="entry name" value="SUBTILISIN"/>
</dbReference>
<dbReference type="InterPro" id="IPR023827">
    <property type="entry name" value="Peptidase_S8_Asp-AS"/>
</dbReference>
<dbReference type="PROSITE" id="PS51892">
    <property type="entry name" value="SUBTILASE"/>
    <property type="match status" value="1"/>
</dbReference>
<feature type="active site" description="Charge relay system" evidence="10">
    <location>
        <position position="69"/>
    </location>
</feature>
<dbReference type="InterPro" id="IPR036852">
    <property type="entry name" value="Peptidase_S8/S53_dom_sf"/>
</dbReference>
<keyword evidence="6 10" id="KW-0378">Hydrolase</keyword>
<dbReference type="GO" id="GO:0008233">
    <property type="term" value="F:peptidase activity"/>
    <property type="evidence" value="ECO:0007669"/>
    <property type="project" value="UniProtKB-KW"/>
</dbReference>
<proteinExistence type="inferred from homology"/>
<feature type="transmembrane region" description="Helical" evidence="12">
    <location>
        <begin position="365"/>
        <end position="385"/>
    </location>
</feature>
<evidence type="ECO:0000256" key="6">
    <source>
        <dbReference type="ARBA" id="ARBA00022801"/>
    </source>
</evidence>
<evidence type="ECO:0000256" key="5">
    <source>
        <dbReference type="ARBA" id="ARBA00022692"/>
    </source>
</evidence>
<dbReference type="EMBL" id="JAENHP010000003">
    <property type="protein sequence ID" value="MBM2616099.1"/>
    <property type="molecule type" value="Genomic_DNA"/>
</dbReference>
<dbReference type="InterPro" id="IPR050131">
    <property type="entry name" value="Peptidase_S8_subtilisin-like"/>
</dbReference>
<evidence type="ECO:0000256" key="10">
    <source>
        <dbReference type="PROSITE-ProRule" id="PRU01240"/>
    </source>
</evidence>
<dbReference type="InterPro" id="IPR023834">
    <property type="entry name" value="T7SS_pept_S8A_mycosin"/>
</dbReference>
<dbReference type="NCBIfam" id="TIGR03921">
    <property type="entry name" value="T7SS_mycosin"/>
    <property type="match status" value="1"/>
</dbReference>
<feature type="chain" id="PRO_5047407496" evidence="13">
    <location>
        <begin position="26"/>
        <end position="402"/>
    </location>
</feature>
<feature type="active site" description="Charge relay system" evidence="10">
    <location>
        <position position="103"/>
    </location>
</feature>
<organism evidence="15 16">
    <name type="scientific">Paractinoplanes ovalisporus</name>
    <dbReference type="NCBI Taxonomy" id="2810368"/>
    <lineage>
        <taxon>Bacteria</taxon>
        <taxon>Bacillati</taxon>
        <taxon>Actinomycetota</taxon>
        <taxon>Actinomycetes</taxon>
        <taxon>Micromonosporales</taxon>
        <taxon>Micromonosporaceae</taxon>
        <taxon>Paractinoplanes</taxon>
    </lineage>
</organism>
<comment type="caution">
    <text evidence="15">The sequence shown here is derived from an EMBL/GenBank/DDBJ whole genome shotgun (WGS) entry which is preliminary data.</text>
</comment>
<accession>A0ABS2AA34</accession>
<dbReference type="PROSITE" id="PS00137">
    <property type="entry name" value="SUBTILASE_HIS"/>
    <property type="match status" value="1"/>
</dbReference>
<sequence length="402" mass="41375">MVWRRLVAAAAVVAALLTVPAPARAAVVCQTVAQAKPVVAGVPVEDQIYDPKRLAPFATGAGVRVAVIDSGVDAGHPQLRGHVSQGADFLHGDNTGRQDCNGHGTAVASIIGAIPVRNTGFQGLAPEAVIVPVRISEQQEIDGKAVGDRGTPAQFAEAIDWAVDQGDADVINLSLVMTEDNLAVRRAVARAIARGVVVVAAAGNKGGPNDGNPDPFPAKYPGVIGVGAITANGVRASFSQRGDYVDLVAIGDPVTAASLVAGHTSQQGTSFSAPFVAATAALIKQRFPDLTPSEVRQRLVATADPSPGGKRNIEYGFGALNPYRALTANLGPSAGPSTVPEPMNLNDPAAAALEARRDRSRDMSLIFAAVGVGLVLLLGVVAVIVRQGRRRRWNPATPGAPE</sequence>
<dbReference type="InterPro" id="IPR000209">
    <property type="entry name" value="Peptidase_S8/S53_dom"/>
</dbReference>
<evidence type="ECO:0000313" key="15">
    <source>
        <dbReference type="EMBL" id="MBM2616099.1"/>
    </source>
</evidence>
<evidence type="ECO:0000256" key="11">
    <source>
        <dbReference type="RuleBase" id="RU003355"/>
    </source>
</evidence>